<sequence length="235" mass="27554">MRINNFMPIFLEQRRGFIATSGNKQTRPVQILRPSWRDMIKNYPDSSVDVITLYRTIGNGLIEMLQNSPKDWENTCAFRMSKGMNYSGFKLSYNNSKYRAKGSIGGVHKGTDKLNYWYRVSELGRYLEDHLGNPEFSETLKKARLGEIKEGLSKENWDRLRTIKGIIMFKVSGWGNASGHFTLWDGNNLIYPGDPQHNNPNSQYYYFKMKYEQYHPEKKKTIVIQTDEIKLWELK</sequence>
<dbReference type="InterPro" id="IPR025562">
    <property type="entry name" value="Tae4"/>
</dbReference>
<protein>
    <recommendedName>
        <fullName evidence="3">Type VI secretion system (T6SS), amidase effector protein 4</fullName>
    </recommendedName>
</protein>
<evidence type="ECO:0008006" key="3">
    <source>
        <dbReference type="Google" id="ProtNLM"/>
    </source>
</evidence>
<dbReference type="Pfam" id="PF14113">
    <property type="entry name" value="Tae4"/>
    <property type="match status" value="1"/>
</dbReference>
<reference evidence="1 2" key="1">
    <citation type="submission" date="2018-11" db="EMBL/GenBank/DDBJ databases">
        <title>Proposal to divide the Flavobacteriaceae and reorganize its genera based on Amino Acid Identity values calculated from whole genome sequences.</title>
        <authorList>
            <person name="Nicholson A.C."/>
            <person name="Gulvik C.A."/>
            <person name="Whitney A.M."/>
            <person name="Humrighouse B.W."/>
            <person name="Bell M."/>
            <person name="Holmes B."/>
            <person name="Steigerwalt A.G."/>
            <person name="Villarma A."/>
            <person name="Sheth M."/>
            <person name="Batra D."/>
            <person name="Pryor J."/>
            <person name="Bernardet J.-F."/>
            <person name="Hugo C."/>
            <person name="Kampfer P."/>
            <person name="Newman J."/>
            <person name="McQuiston J.R."/>
        </authorList>
    </citation>
    <scope>NUCLEOTIDE SEQUENCE [LARGE SCALE GENOMIC DNA]</scope>
    <source>
        <strain evidence="1 2">H5559</strain>
    </source>
</reference>
<gene>
    <name evidence="1" type="ORF">EG352_08260</name>
</gene>
<dbReference type="Proteomes" id="UP000269015">
    <property type="component" value="Chromosome"/>
</dbReference>
<dbReference type="AlphaFoldDB" id="A0AAD0YUZ2"/>
<evidence type="ECO:0000313" key="2">
    <source>
        <dbReference type="Proteomes" id="UP000269015"/>
    </source>
</evidence>
<accession>A0AAD0YUZ2</accession>
<organism evidence="1 2">
    <name type="scientific">Chryseobacterium indologenes</name>
    <name type="common">Flavobacterium indologenes</name>
    <dbReference type="NCBI Taxonomy" id="253"/>
    <lineage>
        <taxon>Bacteria</taxon>
        <taxon>Pseudomonadati</taxon>
        <taxon>Bacteroidota</taxon>
        <taxon>Flavobacteriia</taxon>
        <taxon>Flavobacteriales</taxon>
        <taxon>Weeksellaceae</taxon>
        <taxon>Chryseobacterium group</taxon>
        <taxon>Chryseobacterium</taxon>
    </lineage>
</organism>
<proteinExistence type="predicted"/>
<dbReference type="EMBL" id="CP033930">
    <property type="protein sequence ID" value="AZB17765.1"/>
    <property type="molecule type" value="Genomic_DNA"/>
</dbReference>
<evidence type="ECO:0000313" key="1">
    <source>
        <dbReference type="EMBL" id="AZB17765.1"/>
    </source>
</evidence>
<name>A0AAD0YUZ2_CHRID</name>
<dbReference type="Gene3D" id="3.90.1720.70">
    <property type="match status" value="1"/>
</dbReference>
<dbReference type="RefSeq" id="WP_060868586.1">
    <property type="nucleotide sequence ID" value="NZ_CP033930.1"/>
</dbReference>